<dbReference type="InterPro" id="IPR057253">
    <property type="entry name" value="CoiA-like_N"/>
</dbReference>
<evidence type="ECO:0000313" key="3">
    <source>
        <dbReference type="EMBL" id="HIZ10320.1"/>
    </source>
</evidence>
<dbReference type="EMBL" id="DXCF01000037">
    <property type="protein sequence ID" value="HIZ10320.1"/>
    <property type="molecule type" value="Genomic_DNA"/>
</dbReference>
<protein>
    <recommendedName>
        <fullName evidence="5">Competence protein CoiA-like family protein</fullName>
    </recommendedName>
</protein>
<evidence type="ECO:0008006" key="5">
    <source>
        <dbReference type="Google" id="ProtNLM"/>
    </source>
</evidence>
<feature type="domain" description="Competence protein CoiA-like N-terminal" evidence="2">
    <location>
        <begin position="17"/>
        <end position="55"/>
    </location>
</feature>
<sequence>MFKAKDKEGNCVMIEEAVQAGEYFCPLCGGALIVKAKSSEAVSAHFAHKSRRGCDSWHYDMSEWHRKWQNCFPKECQEVPVQKDGVKHRADVLINNTVIEFQHSPIKAEEIAERNRFYTECGYKVVWVFDAVGKIKNEFNDTIDPLLCDETDLRWKRAKQEFFLKIPENVTIYLQYRTSISNPKYAGQEFDILLLTKSVGTKQIVFYKTNDWREKPNKIVGSYIYIWNFLREYGALPDDPSFPPIPTITEIKQIIEKWRAYQQQIRNKQYQQVVRKPLNPLMIRPVVRLVPVIGYPSTPRKKSSGKRRPRRY</sequence>
<evidence type="ECO:0000259" key="2">
    <source>
        <dbReference type="Pfam" id="PF25164"/>
    </source>
</evidence>
<dbReference type="Pfam" id="PF06054">
    <property type="entry name" value="CoiA_nuc"/>
    <property type="match status" value="1"/>
</dbReference>
<dbReference type="InterPro" id="IPR010330">
    <property type="entry name" value="CoiA_nuc"/>
</dbReference>
<feature type="domain" description="Competence protein CoiA nuclease-like" evidence="1">
    <location>
        <begin position="86"/>
        <end position="139"/>
    </location>
</feature>
<name>A0A9D2D8F1_9FIRM</name>
<comment type="caution">
    <text evidence="3">The sequence shown here is derived from an EMBL/GenBank/DDBJ whole genome shotgun (WGS) entry which is preliminary data.</text>
</comment>
<dbReference type="Pfam" id="PF25164">
    <property type="entry name" value="CoiA_N"/>
    <property type="match status" value="1"/>
</dbReference>
<proteinExistence type="predicted"/>
<evidence type="ECO:0000259" key="1">
    <source>
        <dbReference type="Pfam" id="PF06054"/>
    </source>
</evidence>
<reference evidence="3" key="1">
    <citation type="journal article" date="2021" name="PeerJ">
        <title>Extensive microbial diversity within the chicken gut microbiome revealed by metagenomics and culture.</title>
        <authorList>
            <person name="Gilroy R."/>
            <person name="Ravi A."/>
            <person name="Getino M."/>
            <person name="Pursley I."/>
            <person name="Horton D.L."/>
            <person name="Alikhan N.F."/>
            <person name="Baker D."/>
            <person name="Gharbi K."/>
            <person name="Hall N."/>
            <person name="Watson M."/>
            <person name="Adriaenssens E.M."/>
            <person name="Foster-Nyarko E."/>
            <person name="Jarju S."/>
            <person name="Secka A."/>
            <person name="Antonio M."/>
            <person name="Oren A."/>
            <person name="Chaudhuri R.R."/>
            <person name="La Ragione R."/>
            <person name="Hildebrand F."/>
            <person name="Pallen M.J."/>
        </authorList>
    </citation>
    <scope>NUCLEOTIDE SEQUENCE</scope>
    <source>
        <strain evidence="3">CHK192-19661</strain>
    </source>
</reference>
<dbReference type="Proteomes" id="UP000824025">
    <property type="component" value="Unassembled WGS sequence"/>
</dbReference>
<evidence type="ECO:0000313" key="4">
    <source>
        <dbReference type="Proteomes" id="UP000824025"/>
    </source>
</evidence>
<reference evidence="3" key="2">
    <citation type="submission" date="2021-04" db="EMBL/GenBank/DDBJ databases">
        <authorList>
            <person name="Gilroy R."/>
        </authorList>
    </citation>
    <scope>NUCLEOTIDE SEQUENCE</scope>
    <source>
        <strain evidence="3">CHK192-19661</strain>
    </source>
</reference>
<accession>A0A9D2D8F1</accession>
<gene>
    <name evidence="3" type="ORF">H9726_07510</name>
</gene>
<organism evidence="3 4">
    <name type="scientific">Candidatus Borkfalkia avicola</name>
    <dbReference type="NCBI Taxonomy" id="2838503"/>
    <lineage>
        <taxon>Bacteria</taxon>
        <taxon>Bacillati</taxon>
        <taxon>Bacillota</taxon>
        <taxon>Clostridia</taxon>
        <taxon>Christensenellales</taxon>
        <taxon>Christensenellaceae</taxon>
        <taxon>Candidatus Borkfalkia</taxon>
    </lineage>
</organism>
<dbReference type="AlphaFoldDB" id="A0A9D2D8F1"/>